<dbReference type="SUPFAM" id="SSF53448">
    <property type="entry name" value="Nucleotide-diphospho-sugar transferases"/>
    <property type="match status" value="1"/>
</dbReference>
<proteinExistence type="predicted"/>
<name>A0A1S9IWK5_SHIBO</name>
<sequence>MIKLQDNFFNYCIVKGVTEINDELRINHLKNVIKLSNDDIGNYQKTINDNKDRVKKLILDLQKQFGENRISIKDVNSLTSLSKSENNHNYQTEMLLRWNYPAASDRLRMYILKEHGGIYTDTDMMPAYSKQVIFKIMMQTSGDNRFLEDLKLRRAISDGVLRYVNNQNIDEVNYNEISDADKNIIKKILTEISKMPEDSIFTKINTRIPRDTMPILRRYHLWPDGWNIRGLNGFMLSHKGSEVIDAVIAGQNQAYRACT</sequence>
<gene>
    <name evidence="2" type="ORF">AJR17_024150</name>
</gene>
<dbReference type="Pfam" id="PF12919">
    <property type="entry name" value="TcdA_TcdB"/>
    <property type="match status" value="1"/>
</dbReference>
<accession>A0A1S9IWK5</accession>
<comment type="caution">
    <text evidence="2">The sequence shown here is derived from an EMBL/GenBank/DDBJ whole genome shotgun (WGS) entry which is preliminary data.</text>
</comment>
<dbReference type="GO" id="GO:0016757">
    <property type="term" value="F:glycosyltransferase activity"/>
    <property type="evidence" value="ECO:0007669"/>
    <property type="project" value="InterPro"/>
</dbReference>
<dbReference type="InterPro" id="IPR024770">
    <property type="entry name" value="TcdA/TcdB_cat"/>
</dbReference>
<dbReference type="Gene3D" id="3.90.550.20">
    <property type="match status" value="1"/>
</dbReference>
<evidence type="ECO:0000313" key="2">
    <source>
        <dbReference type="EMBL" id="OOO74963.1"/>
    </source>
</evidence>
<reference evidence="2" key="1">
    <citation type="submission" date="2017-02" db="EMBL/GenBank/DDBJ databases">
        <title>Shigella draft genomes.</title>
        <authorList>
            <person name="Weis A.M."/>
            <person name="Weimer B.C."/>
            <person name="Gilpin B."/>
        </authorList>
    </citation>
    <scope>NUCLEOTIDE SEQUENCE [LARGE SCALE GENOMIC DNA]</scope>
    <source>
        <strain evidence="2">BCW_4868</strain>
    </source>
</reference>
<evidence type="ECO:0000259" key="1">
    <source>
        <dbReference type="Pfam" id="PF12919"/>
    </source>
</evidence>
<dbReference type="InterPro" id="IPR029044">
    <property type="entry name" value="Nucleotide-diphossugar_trans"/>
</dbReference>
<feature type="domain" description="GT44" evidence="1">
    <location>
        <begin position="4"/>
        <end position="256"/>
    </location>
</feature>
<dbReference type="EMBL" id="MSJS02000141">
    <property type="protein sequence ID" value="OOO74963.1"/>
    <property type="molecule type" value="Genomic_DNA"/>
</dbReference>
<dbReference type="Proteomes" id="UP000868349">
    <property type="component" value="Unassembled WGS sequence"/>
</dbReference>
<protein>
    <submittedName>
        <fullName evidence="2">Cytotoxin</fullName>
    </submittedName>
</protein>
<dbReference type="AlphaFoldDB" id="A0A1S9IWK5"/>
<organism evidence="2">
    <name type="scientific">Shigella boydii</name>
    <dbReference type="NCBI Taxonomy" id="621"/>
    <lineage>
        <taxon>Bacteria</taxon>
        <taxon>Pseudomonadati</taxon>
        <taxon>Pseudomonadota</taxon>
        <taxon>Gammaproteobacteria</taxon>
        <taxon>Enterobacterales</taxon>
        <taxon>Enterobacteriaceae</taxon>
        <taxon>Shigella</taxon>
    </lineage>
</organism>